<dbReference type="CDD" id="cd09019">
    <property type="entry name" value="galactose_mutarotase_like"/>
    <property type="match status" value="1"/>
</dbReference>
<comment type="similarity">
    <text evidence="2 5">Belongs to the aldose epimerase family.</text>
</comment>
<dbReference type="Pfam" id="PF01263">
    <property type="entry name" value="Aldose_epim"/>
    <property type="match status" value="1"/>
</dbReference>
<dbReference type="SUPFAM" id="SSF74650">
    <property type="entry name" value="Galactose mutarotase-like"/>
    <property type="match status" value="1"/>
</dbReference>
<dbReference type="InterPro" id="IPR011013">
    <property type="entry name" value="Gal_mutarotase_sf_dom"/>
</dbReference>
<dbReference type="GO" id="GO:0006006">
    <property type="term" value="P:glucose metabolic process"/>
    <property type="evidence" value="ECO:0007669"/>
    <property type="project" value="TreeGrafter"/>
</dbReference>
<accession>A0A0R2JM09</accession>
<comment type="catalytic activity">
    <reaction evidence="5">
        <text>alpha-maltose = beta-maltose</text>
        <dbReference type="Rhea" id="RHEA:21228"/>
        <dbReference type="ChEBI" id="CHEBI:18147"/>
        <dbReference type="ChEBI" id="CHEBI:18167"/>
        <dbReference type="EC" id="5.1.3.21"/>
    </reaction>
</comment>
<dbReference type="InterPro" id="IPR015443">
    <property type="entry name" value="Aldose_1-epimerase"/>
</dbReference>
<dbReference type="InterPro" id="IPR008183">
    <property type="entry name" value="Aldose_1/G6P_1-epimerase"/>
</dbReference>
<evidence type="ECO:0000256" key="8">
    <source>
        <dbReference type="PIRSR" id="PIRSR005096-3"/>
    </source>
</evidence>
<dbReference type="PATRIC" id="fig|1616.3.peg.617"/>
<dbReference type="InterPro" id="IPR014718">
    <property type="entry name" value="GH-type_carb-bd"/>
</dbReference>
<dbReference type="GO" id="GO:0050558">
    <property type="term" value="F:maltose epimerase activity"/>
    <property type="evidence" value="ECO:0007669"/>
    <property type="project" value="UniProtKB-EC"/>
</dbReference>
<dbReference type="GO" id="GO:0030246">
    <property type="term" value="F:carbohydrate binding"/>
    <property type="evidence" value="ECO:0007669"/>
    <property type="project" value="InterPro"/>
</dbReference>
<evidence type="ECO:0000313" key="10">
    <source>
        <dbReference type="Proteomes" id="UP000051655"/>
    </source>
</evidence>
<evidence type="ECO:0000256" key="4">
    <source>
        <dbReference type="ARBA" id="ARBA00023277"/>
    </source>
</evidence>
<evidence type="ECO:0000256" key="5">
    <source>
        <dbReference type="PIRNR" id="PIRNR005096"/>
    </source>
</evidence>
<dbReference type="STRING" id="1616.IV73_GL000600"/>
<keyword evidence="3 5" id="KW-0413">Isomerase</keyword>
<dbReference type="UniPathway" id="UPA00242"/>
<reference evidence="9 10" key="1">
    <citation type="journal article" date="2015" name="Genome Announc.">
        <title>Expanding the biotechnology potential of lactobacilli through comparative genomics of 213 strains and associated genera.</title>
        <authorList>
            <person name="Sun Z."/>
            <person name="Harris H.M."/>
            <person name="McCann A."/>
            <person name="Guo C."/>
            <person name="Argimon S."/>
            <person name="Zhang W."/>
            <person name="Yang X."/>
            <person name="Jeffery I.B."/>
            <person name="Cooney J.C."/>
            <person name="Kagawa T.F."/>
            <person name="Liu W."/>
            <person name="Song Y."/>
            <person name="Salvetti E."/>
            <person name="Wrobel A."/>
            <person name="Rasinkangas P."/>
            <person name="Parkhill J."/>
            <person name="Rea M.C."/>
            <person name="O'Sullivan O."/>
            <person name="Ritari J."/>
            <person name="Douillard F.P."/>
            <person name="Paul Ross R."/>
            <person name="Yang R."/>
            <person name="Briner A.E."/>
            <person name="Felis G.E."/>
            <person name="de Vos W.M."/>
            <person name="Barrangou R."/>
            <person name="Klaenhammer T.R."/>
            <person name="Caufield P.W."/>
            <person name="Cui Y."/>
            <person name="Zhang H."/>
            <person name="O'Toole P.W."/>
        </authorList>
    </citation>
    <scope>NUCLEOTIDE SEQUENCE [LARGE SCALE GENOMIC DNA]</scope>
    <source>
        <strain evidence="9 10">DSM 20593</strain>
    </source>
</reference>
<evidence type="ECO:0000256" key="1">
    <source>
        <dbReference type="ARBA" id="ARBA00005028"/>
    </source>
</evidence>
<feature type="binding site" evidence="7">
    <location>
        <position position="245"/>
    </location>
    <ligand>
        <name>beta-D-galactose</name>
        <dbReference type="ChEBI" id="CHEBI:27667"/>
    </ligand>
</feature>
<sequence length="343" mass="37803">MTINVASLGMVQDNVEVQKVTIENNHGHKLGLVTWGASWQSFQTAAGVDLTLGFQTAAEYLDNNYYIGNIVGRTAGRIDGARFELDGQEVVIPANEDGNLLHGGEQNFSHRNWTIEAIDEAMNRVTFGTKMTSAEDHFPGDMQATVTYTLTENDEVKIQFTAESTATTLYNPTAHVYFNLGGVGTDARKMQLQIKADRYMELRADKVPTGNLLPVAGTAYDFREPQLMGVALEKLPANAFDKKFDDVFALNGDSKPDVILTDPVSQRSVEISTDRNAVVCFITNPEVDNYADQEAFLAEHPYNGIALEAQTLSDSIHHPELGDIILPANQTQTYVNTYAFKNI</sequence>
<dbReference type="PANTHER" id="PTHR10091:SF0">
    <property type="entry name" value="GALACTOSE MUTAROTASE"/>
    <property type="match status" value="1"/>
</dbReference>
<evidence type="ECO:0000313" key="9">
    <source>
        <dbReference type="EMBL" id="KRN75434.1"/>
    </source>
</evidence>
<evidence type="ECO:0000256" key="6">
    <source>
        <dbReference type="PIRSR" id="PIRSR005096-1"/>
    </source>
</evidence>
<dbReference type="PANTHER" id="PTHR10091">
    <property type="entry name" value="ALDOSE-1-EPIMERASE"/>
    <property type="match status" value="1"/>
</dbReference>
<feature type="active site" description="Proton donor" evidence="6">
    <location>
        <position position="175"/>
    </location>
</feature>
<proteinExistence type="inferred from homology"/>
<dbReference type="GO" id="GO:0005737">
    <property type="term" value="C:cytoplasm"/>
    <property type="evidence" value="ECO:0007669"/>
    <property type="project" value="TreeGrafter"/>
</dbReference>
<dbReference type="EC" id="5.1.3.21" evidence="5"/>
<organism evidence="9 10">
    <name type="scientific">Weissella kandleri</name>
    <dbReference type="NCBI Taxonomy" id="1616"/>
    <lineage>
        <taxon>Bacteria</taxon>
        <taxon>Bacillati</taxon>
        <taxon>Bacillota</taxon>
        <taxon>Bacilli</taxon>
        <taxon>Lactobacillales</taxon>
        <taxon>Lactobacillaceae</taxon>
        <taxon>Weissella</taxon>
    </lineage>
</organism>
<evidence type="ECO:0000256" key="3">
    <source>
        <dbReference type="ARBA" id="ARBA00023235"/>
    </source>
</evidence>
<dbReference type="Proteomes" id="UP000051655">
    <property type="component" value="Unassembled WGS sequence"/>
</dbReference>
<gene>
    <name evidence="9" type="ORF">IV73_GL000600</name>
</gene>
<name>A0A0R2JM09_9LACO</name>
<feature type="active site" description="Proton acceptor" evidence="6">
    <location>
        <position position="308"/>
    </location>
</feature>
<dbReference type="RefSeq" id="WP_057754554.1">
    <property type="nucleotide sequence ID" value="NZ_JQBP01000002.1"/>
</dbReference>
<protein>
    <recommendedName>
        <fullName evidence="5">Maltose epimerase</fullName>
        <ecNumber evidence="5">5.1.3.21</ecNumber>
    </recommendedName>
</protein>
<comment type="function">
    <text evidence="5">Catalyzes the interconversion of alpha and beta anomers of maltose.</text>
</comment>
<dbReference type="PIRSF" id="PIRSF005096">
    <property type="entry name" value="GALM"/>
    <property type="match status" value="1"/>
</dbReference>
<feature type="binding site" evidence="8">
    <location>
        <begin position="175"/>
        <end position="177"/>
    </location>
    <ligand>
        <name>beta-D-galactose</name>
        <dbReference type="ChEBI" id="CHEBI:27667"/>
    </ligand>
</feature>
<comment type="caution">
    <text evidence="9">The sequence shown here is derived from an EMBL/GenBank/DDBJ whole genome shotgun (WGS) entry which is preliminary data.</text>
</comment>
<dbReference type="Gene3D" id="2.70.98.10">
    <property type="match status" value="1"/>
</dbReference>
<dbReference type="InterPro" id="IPR047215">
    <property type="entry name" value="Galactose_mutarotase-like"/>
</dbReference>
<dbReference type="EMBL" id="JQBP01000002">
    <property type="protein sequence ID" value="KRN75434.1"/>
    <property type="molecule type" value="Genomic_DNA"/>
</dbReference>
<dbReference type="GO" id="GO:0004034">
    <property type="term" value="F:aldose 1-epimerase activity"/>
    <property type="evidence" value="ECO:0007669"/>
    <property type="project" value="TreeGrafter"/>
</dbReference>
<comment type="pathway">
    <text evidence="1 5">Carbohydrate metabolism; hexose metabolism.</text>
</comment>
<evidence type="ECO:0000256" key="7">
    <source>
        <dbReference type="PIRSR" id="PIRSR005096-2"/>
    </source>
</evidence>
<dbReference type="GO" id="GO:0033499">
    <property type="term" value="P:galactose catabolic process via UDP-galactose, Leloir pathway"/>
    <property type="evidence" value="ECO:0007669"/>
    <property type="project" value="TreeGrafter"/>
</dbReference>
<keyword evidence="10" id="KW-1185">Reference proteome</keyword>
<dbReference type="AlphaFoldDB" id="A0A0R2JM09"/>
<keyword evidence="4 5" id="KW-0119">Carbohydrate metabolism</keyword>
<dbReference type="OrthoDB" id="9779408at2"/>
<evidence type="ECO:0000256" key="2">
    <source>
        <dbReference type="ARBA" id="ARBA00006206"/>
    </source>
</evidence>